<reference evidence="3 4" key="2">
    <citation type="journal article" date="2019" name="G3 (Bethesda)">
        <title>Hybrid Assembly of the Genome of the Entomopathogenic Nematode Steinernema carpocapsae Identifies the X-Chromosome.</title>
        <authorList>
            <person name="Serra L."/>
            <person name="Macchietto M."/>
            <person name="Macias-Munoz A."/>
            <person name="McGill C.J."/>
            <person name="Rodriguez I.M."/>
            <person name="Rodriguez B."/>
            <person name="Murad R."/>
            <person name="Mortazavi A."/>
        </authorList>
    </citation>
    <scope>NUCLEOTIDE SEQUENCE [LARGE SCALE GENOMIC DNA]</scope>
    <source>
        <strain evidence="3 4">ALL</strain>
    </source>
</reference>
<dbReference type="Proteomes" id="UP000298663">
    <property type="component" value="Unassembled WGS sequence"/>
</dbReference>
<proteinExistence type="predicted"/>
<organism evidence="3 4">
    <name type="scientific">Steinernema carpocapsae</name>
    <name type="common">Entomopathogenic nematode</name>
    <dbReference type="NCBI Taxonomy" id="34508"/>
    <lineage>
        <taxon>Eukaryota</taxon>
        <taxon>Metazoa</taxon>
        <taxon>Ecdysozoa</taxon>
        <taxon>Nematoda</taxon>
        <taxon>Chromadorea</taxon>
        <taxon>Rhabditida</taxon>
        <taxon>Tylenchina</taxon>
        <taxon>Panagrolaimomorpha</taxon>
        <taxon>Strongyloidoidea</taxon>
        <taxon>Steinernematidae</taxon>
        <taxon>Steinernema</taxon>
    </lineage>
</organism>
<feature type="compositionally biased region" description="Basic and acidic residues" evidence="1">
    <location>
        <begin position="90"/>
        <end position="101"/>
    </location>
</feature>
<feature type="signal peptide" evidence="2">
    <location>
        <begin position="1"/>
        <end position="27"/>
    </location>
</feature>
<evidence type="ECO:0000256" key="2">
    <source>
        <dbReference type="SAM" id="SignalP"/>
    </source>
</evidence>
<keyword evidence="2" id="KW-0732">Signal</keyword>
<feature type="region of interest" description="Disordered" evidence="1">
    <location>
        <begin position="28"/>
        <end position="133"/>
    </location>
</feature>
<feature type="chain" id="PRO_5020718556" evidence="2">
    <location>
        <begin position="28"/>
        <end position="133"/>
    </location>
</feature>
<feature type="compositionally biased region" description="Basic and acidic residues" evidence="1">
    <location>
        <begin position="43"/>
        <end position="62"/>
    </location>
</feature>
<gene>
    <name evidence="3" type="ORF">L596_010053</name>
</gene>
<feature type="compositionally biased region" description="Polar residues" evidence="1">
    <location>
        <begin position="79"/>
        <end position="89"/>
    </location>
</feature>
<evidence type="ECO:0000313" key="3">
    <source>
        <dbReference type="EMBL" id="TKR95965.1"/>
    </source>
</evidence>
<sequence>MLMSTLLHLAQLMSFSSLLFVSLLSCAKKPSSQPGKSPATPSTDKKLSDKKGAARSNKEAKSDGWSSINKPVDPGQLQEPESTDLNTLSEFKDKDPNHVAKSEMAPVAGEKRIERRDGIVVDKNGSPMSDFVA</sequence>
<dbReference type="AlphaFoldDB" id="A0A4V6XWN0"/>
<keyword evidence="4" id="KW-1185">Reference proteome</keyword>
<name>A0A4V6XWN0_STECR</name>
<dbReference type="EMBL" id="AZBU02000002">
    <property type="protein sequence ID" value="TKR95965.1"/>
    <property type="molecule type" value="Genomic_DNA"/>
</dbReference>
<accession>A0A4V6XWN0</accession>
<comment type="caution">
    <text evidence="3">The sequence shown here is derived from an EMBL/GenBank/DDBJ whole genome shotgun (WGS) entry which is preliminary data.</text>
</comment>
<evidence type="ECO:0000256" key="1">
    <source>
        <dbReference type="SAM" id="MobiDB-lite"/>
    </source>
</evidence>
<feature type="compositionally biased region" description="Basic and acidic residues" evidence="1">
    <location>
        <begin position="109"/>
        <end position="120"/>
    </location>
</feature>
<feature type="compositionally biased region" description="Polar residues" evidence="1">
    <location>
        <begin position="30"/>
        <end position="42"/>
    </location>
</feature>
<reference evidence="3 4" key="1">
    <citation type="journal article" date="2015" name="Genome Biol.">
        <title>Comparative genomics of Steinernema reveals deeply conserved gene regulatory networks.</title>
        <authorList>
            <person name="Dillman A.R."/>
            <person name="Macchietto M."/>
            <person name="Porter C.F."/>
            <person name="Rogers A."/>
            <person name="Williams B."/>
            <person name="Antoshechkin I."/>
            <person name="Lee M.M."/>
            <person name="Goodwin Z."/>
            <person name="Lu X."/>
            <person name="Lewis E.E."/>
            <person name="Goodrich-Blair H."/>
            <person name="Stock S.P."/>
            <person name="Adams B.J."/>
            <person name="Sternberg P.W."/>
            <person name="Mortazavi A."/>
        </authorList>
    </citation>
    <scope>NUCLEOTIDE SEQUENCE [LARGE SCALE GENOMIC DNA]</scope>
    <source>
        <strain evidence="3 4">ALL</strain>
    </source>
</reference>
<protein>
    <submittedName>
        <fullName evidence="3">Uncharacterized protein</fullName>
    </submittedName>
</protein>
<evidence type="ECO:0000313" key="4">
    <source>
        <dbReference type="Proteomes" id="UP000298663"/>
    </source>
</evidence>